<feature type="region of interest" description="Disordered" evidence="1">
    <location>
        <begin position="68"/>
        <end position="92"/>
    </location>
</feature>
<dbReference type="Proteomes" id="UP000283269">
    <property type="component" value="Unassembled WGS sequence"/>
</dbReference>
<evidence type="ECO:0000313" key="3">
    <source>
        <dbReference type="Proteomes" id="UP000283269"/>
    </source>
</evidence>
<sequence length="92" mass="9360">MLLQLVRTRASWTFGGSCMAAADWMAPLPTPSAERDAGALRTRTYPEGAASEHELFVDKLAGAGTGGGVPDVKESSSGGACLGSADYTGVPT</sequence>
<reference evidence="2 3" key="1">
    <citation type="journal article" date="2018" name="Evol. Lett.">
        <title>Horizontal gene cluster transfer increased hallucinogenic mushroom diversity.</title>
        <authorList>
            <person name="Reynolds H.T."/>
            <person name="Vijayakumar V."/>
            <person name="Gluck-Thaler E."/>
            <person name="Korotkin H.B."/>
            <person name="Matheny P.B."/>
            <person name="Slot J.C."/>
        </authorList>
    </citation>
    <scope>NUCLEOTIDE SEQUENCE [LARGE SCALE GENOMIC DNA]</scope>
    <source>
        <strain evidence="2 3">2631</strain>
    </source>
</reference>
<protein>
    <submittedName>
        <fullName evidence="2">Uncharacterized protein</fullName>
    </submittedName>
</protein>
<dbReference type="EMBL" id="NHYD01001157">
    <property type="protein sequence ID" value="PPQ92042.1"/>
    <property type="molecule type" value="Genomic_DNA"/>
</dbReference>
<accession>A0A409XMN0</accession>
<evidence type="ECO:0000313" key="2">
    <source>
        <dbReference type="EMBL" id="PPQ92042.1"/>
    </source>
</evidence>
<keyword evidence="3" id="KW-1185">Reference proteome</keyword>
<name>A0A409XMN0_PSICY</name>
<evidence type="ECO:0000256" key="1">
    <source>
        <dbReference type="SAM" id="MobiDB-lite"/>
    </source>
</evidence>
<organism evidence="2 3">
    <name type="scientific">Psilocybe cyanescens</name>
    <dbReference type="NCBI Taxonomy" id="93625"/>
    <lineage>
        <taxon>Eukaryota</taxon>
        <taxon>Fungi</taxon>
        <taxon>Dikarya</taxon>
        <taxon>Basidiomycota</taxon>
        <taxon>Agaricomycotina</taxon>
        <taxon>Agaricomycetes</taxon>
        <taxon>Agaricomycetidae</taxon>
        <taxon>Agaricales</taxon>
        <taxon>Agaricineae</taxon>
        <taxon>Strophariaceae</taxon>
        <taxon>Psilocybe</taxon>
    </lineage>
</organism>
<dbReference type="AlphaFoldDB" id="A0A409XMN0"/>
<proteinExistence type="predicted"/>
<gene>
    <name evidence="2" type="ORF">CVT25_005277</name>
</gene>
<dbReference type="InParanoid" id="A0A409XMN0"/>
<comment type="caution">
    <text evidence="2">The sequence shown here is derived from an EMBL/GenBank/DDBJ whole genome shotgun (WGS) entry which is preliminary data.</text>
</comment>